<feature type="domain" description="TetR transcriptional regulator Rv1219c-like C-terminal" evidence="3">
    <location>
        <begin position="90"/>
        <end position="195"/>
    </location>
</feature>
<dbReference type="OrthoDB" id="3403733at2"/>
<dbReference type="Gene3D" id="1.10.357.10">
    <property type="entry name" value="Tetracycline Repressor, domain 2"/>
    <property type="match status" value="1"/>
</dbReference>
<dbReference type="Pfam" id="PF00440">
    <property type="entry name" value="TetR_N"/>
    <property type="match status" value="1"/>
</dbReference>
<dbReference type="InterPro" id="IPR009057">
    <property type="entry name" value="Homeodomain-like_sf"/>
</dbReference>
<dbReference type="Pfam" id="PF17933">
    <property type="entry name" value="TetR_C_25"/>
    <property type="match status" value="1"/>
</dbReference>
<evidence type="ECO:0000256" key="1">
    <source>
        <dbReference type="ARBA" id="ARBA00023125"/>
    </source>
</evidence>
<evidence type="ECO:0000313" key="4">
    <source>
        <dbReference type="EMBL" id="ALG86358.1"/>
    </source>
</evidence>
<evidence type="ECO:0000259" key="3">
    <source>
        <dbReference type="Pfam" id="PF17933"/>
    </source>
</evidence>
<dbReference type="STRING" id="1136941.ACH46_20020"/>
<proteinExistence type="predicted"/>
<dbReference type="RefSeq" id="WP_062394579.1">
    <property type="nucleotide sequence ID" value="NZ_CP011853.1"/>
</dbReference>
<accession>A0A0N9NK28</accession>
<dbReference type="KEGG" id="goq:ACH46_20020"/>
<dbReference type="PATRIC" id="fig|1136941.3.peg.4099"/>
<evidence type="ECO:0008006" key="6">
    <source>
        <dbReference type="Google" id="ProtNLM"/>
    </source>
</evidence>
<sequence length="212" mass="23054">MGREQLFTHTDPIVVSAVDSFGRQGFGAPLRGIAADAGVSAALIIKRFGSKDGLHAACDAFVREWIRIVKSENIDAAARGQFLTAIVDDDEQLPMIAYIMQSVLAGGDVGRQFVEGMIADAETYMDHAVEKGLAKPSRDERARVRYLVTSSLGSLVLTLLMDGRADGADLADAFRRMQRETAVPMIELYTQGLFTTPDVLDDYLRLFDGPPG</sequence>
<dbReference type="InterPro" id="IPR001647">
    <property type="entry name" value="HTH_TetR"/>
</dbReference>
<evidence type="ECO:0000259" key="2">
    <source>
        <dbReference type="Pfam" id="PF00440"/>
    </source>
</evidence>
<keyword evidence="5" id="KW-1185">Reference proteome</keyword>
<reference evidence="4 5" key="2">
    <citation type="journal article" date="2017" name="Int. J. Syst. Evol. Microbiol.">
        <title>Gordonia phthalatica sp. nov., a di-n-butyl phthalate-degrading bacterium isolated from activated sludge.</title>
        <authorList>
            <person name="Jin D."/>
            <person name="Kong X."/>
            <person name="Jia M."/>
            <person name="Yu X."/>
            <person name="Wang X."/>
            <person name="Zhuang X."/>
            <person name="Deng Y."/>
            <person name="Bai Z."/>
        </authorList>
    </citation>
    <scope>NUCLEOTIDE SEQUENCE [LARGE SCALE GENOMIC DNA]</scope>
    <source>
        <strain evidence="4 5">QH-11</strain>
    </source>
</reference>
<dbReference type="InterPro" id="IPR041484">
    <property type="entry name" value="TetR_C_25"/>
</dbReference>
<evidence type="ECO:0000313" key="5">
    <source>
        <dbReference type="Proteomes" id="UP000063789"/>
    </source>
</evidence>
<gene>
    <name evidence="4" type="ORF">ACH46_20020</name>
</gene>
<dbReference type="GO" id="GO:0003677">
    <property type="term" value="F:DNA binding"/>
    <property type="evidence" value="ECO:0007669"/>
    <property type="project" value="UniProtKB-KW"/>
</dbReference>
<feature type="domain" description="HTH tetR-type" evidence="2">
    <location>
        <begin position="13"/>
        <end position="57"/>
    </location>
</feature>
<protein>
    <recommendedName>
        <fullName evidence="6">TetR family transcriptional regulator</fullName>
    </recommendedName>
</protein>
<dbReference type="Proteomes" id="UP000063789">
    <property type="component" value="Chromosome"/>
</dbReference>
<dbReference type="EMBL" id="CP011853">
    <property type="protein sequence ID" value="ALG86358.1"/>
    <property type="molecule type" value="Genomic_DNA"/>
</dbReference>
<dbReference type="AlphaFoldDB" id="A0A0N9NK28"/>
<reference evidence="5" key="1">
    <citation type="submission" date="2015-06" db="EMBL/GenBank/DDBJ databases">
        <title>Complete genome sequence and metabolic analysis of phthalate degradation pathway in Gordonia sp. QH-11.</title>
        <authorList>
            <person name="Jin D."/>
            <person name="Kong X."/>
            <person name="Bai Z."/>
        </authorList>
    </citation>
    <scope>NUCLEOTIDE SEQUENCE [LARGE SCALE GENOMIC DNA]</scope>
    <source>
        <strain evidence="5">QH-11</strain>
    </source>
</reference>
<name>A0A0N9NK28_9ACTN</name>
<keyword evidence="1" id="KW-0238">DNA-binding</keyword>
<dbReference type="SUPFAM" id="SSF46689">
    <property type="entry name" value="Homeodomain-like"/>
    <property type="match status" value="1"/>
</dbReference>
<organism evidence="4 5">
    <name type="scientific">Gordonia phthalatica</name>
    <dbReference type="NCBI Taxonomy" id="1136941"/>
    <lineage>
        <taxon>Bacteria</taxon>
        <taxon>Bacillati</taxon>
        <taxon>Actinomycetota</taxon>
        <taxon>Actinomycetes</taxon>
        <taxon>Mycobacteriales</taxon>
        <taxon>Gordoniaceae</taxon>
        <taxon>Gordonia</taxon>
    </lineage>
</organism>